<name>A0A418M702_9BACT</name>
<comment type="subcellular location">
    <subcellularLocation>
        <location evidence="1 10">Cell outer membrane</location>
        <topology evidence="1 10">Multi-pass membrane protein</topology>
    </subcellularLocation>
</comment>
<evidence type="ECO:0000256" key="8">
    <source>
        <dbReference type="ARBA" id="ARBA00023170"/>
    </source>
</evidence>
<dbReference type="PANTHER" id="PTHR30069:SF29">
    <property type="entry name" value="HEMOGLOBIN AND HEMOGLOBIN-HAPTOGLOBIN-BINDING PROTEIN 1-RELATED"/>
    <property type="match status" value="1"/>
</dbReference>
<sequence>MIRIPVYFVFLILVSTNPTRIFAQSDTARSQPTIRTQFLEPVTIRQPRFRSVESLPDVYGTYLMAGKRSEVIRLASFDVNVAEKTGRQIFARIPGVFVYDMDGTGNQINIATRGLDPHRSWELNVRQNGIVTNSDLYGYPASHYSPPLESIDRVELVRGTTSLQYGSQFGGMINYVTKGADTTRAIGVETITSVGSYGVRSTYNALGGRIGKWTYYVYDYRRHSDGYRQNSRSDAQAQFASLHYQASNRLRLRAELGRSTYRYQIPGPLTDSMFVQNPRQSTRSRNYFSPDIWVPSLRLDWQLTDRTQLVWTTSALLGTRSSVQFDAFATVADAIDPQTGQYKPRQVDIDRFNSYTSELRLLHRYALLNREAALAIGVQGINNDLHRRQLGLGSTGTDYDLTLAEGTGWGRDLHFRTRNVAVFAENQLRLTSRFTVSAGIRAENGASRMSGTIRYYAPADVPNTIAHRFVLAGVNAQYRFNDAVRIYGGWSQAYRPVLFKDIIPASVYERVAPTLKDATGFNAELGIEGHWQALRIHVTLFDLLYRNRMGNLVTTDPAGQSLVLRTNIGDSRNQGVEALVEADLVRTRRMGVQVFSSTAYIDARYVNASLSDGKENAVINGNRVESVPVWTSRNGLVVRYGRVRLTTLYSYVGPTVSDALNTRVPTANGARGPVPAYSLWDVTVSCRLNRHVLIRGSLNNLLNRPYFTKRPTFYPGPGIWPSDGRSGVVTVGFTV</sequence>
<keyword evidence="4 10" id="KW-0812">Transmembrane</keyword>
<dbReference type="Proteomes" id="UP000283523">
    <property type="component" value="Unassembled WGS sequence"/>
</dbReference>
<dbReference type="InterPro" id="IPR036942">
    <property type="entry name" value="Beta-barrel_TonB_sf"/>
</dbReference>
<evidence type="ECO:0000256" key="4">
    <source>
        <dbReference type="ARBA" id="ARBA00022692"/>
    </source>
</evidence>
<dbReference type="SUPFAM" id="SSF56935">
    <property type="entry name" value="Porins"/>
    <property type="match status" value="1"/>
</dbReference>
<evidence type="ECO:0000256" key="7">
    <source>
        <dbReference type="ARBA" id="ARBA00023136"/>
    </source>
</evidence>
<dbReference type="Pfam" id="PF00593">
    <property type="entry name" value="TonB_dep_Rec_b-barrel"/>
    <property type="match status" value="1"/>
</dbReference>
<dbReference type="InterPro" id="IPR000531">
    <property type="entry name" value="Beta-barrel_TonB"/>
</dbReference>
<dbReference type="InterPro" id="IPR039426">
    <property type="entry name" value="TonB-dep_rcpt-like"/>
</dbReference>
<proteinExistence type="inferred from homology"/>
<evidence type="ECO:0000313" key="15">
    <source>
        <dbReference type="Proteomes" id="UP000283523"/>
    </source>
</evidence>
<feature type="domain" description="TonB-dependent receptor plug" evidence="13">
    <location>
        <begin position="85"/>
        <end position="168"/>
    </location>
</feature>
<dbReference type="AlphaFoldDB" id="A0A418M702"/>
<evidence type="ECO:0000259" key="12">
    <source>
        <dbReference type="Pfam" id="PF00593"/>
    </source>
</evidence>
<evidence type="ECO:0000256" key="5">
    <source>
        <dbReference type="ARBA" id="ARBA00022729"/>
    </source>
</evidence>
<reference evidence="14 15" key="1">
    <citation type="submission" date="2018-08" db="EMBL/GenBank/DDBJ databases">
        <title>Fibrisoma montanum sp. nov., isolated from Danxia mountain soil.</title>
        <authorList>
            <person name="Huang Y."/>
        </authorList>
    </citation>
    <scope>NUCLEOTIDE SEQUENCE [LARGE SCALE GENOMIC DNA]</scope>
    <source>
        <strain evidence="14 15">HYT19</strain>
    </source>
</reference>
<dbReference type="GO" id="GO:0015344">
    <property type="term" value="F:siderophore uptake transmembrane transporter activity"/>
    <property type="evidence" value="ECO:0007669"/>
    <property type="project" value="TreeGrafter"/>
</dbReference>
<evidence type="ECO:0000256" key="3">
    <source>
        <dbReference type="ARBA" id="ARBA00022452"/>
    </source>
</evidence>
<comment type="similarity">
    <text evidence="10 11">Belongs to the TonB-dependent receptor family.</text>
</comment>
<gene>
    <name evidence="14" type="ORF">DYU11_19230</name>
</gene>
<dbReference type="PANTHER" id="PTHR30069">
    <property type="entry name" value="TONB-DEPENDENT OUTER MEMBRANE RECEPTOR"/>
    <property type="match status" value="1"/>
</dbReference>
<dbReference type="InterPro" id="IPR012910">
    <property type="entry name" value="Plug_dom"/>
</dbReference>
<evidence type="ECO:0000313" key="14">
    <source>
        <dbReference type="EMBL" id="RIV21535.1"/>
    </source>
</evidence>
<dbReference type="GO" id="GO:0044718">
    <property type="term" value="P:siderophore transmembrane transport"/>
    <property type="evidence" value="ECO:0007669"/>
    <property type="project" value="TreeGrafter"/>
</dbReference>
<feature type="domain" description="TonB-dependent receptor-like beta-barrel" evidence="12">
    <location>
        <begin position="364"/>
        <end position="701"/>
    </location>
</feature>
<evidence type="ECO:0000256" key="11">
    <source>
        <dbReference type="RuleBase" id="RU003357"/>
    </source>
</evidence>
<dbReference type="GO" id="GO:0009279">
    <property type="term" value="C:cell outer membrane"/>
    <property type="evidence" value="ECO:0007669"/>
    <property type="project" value="UniProtKB-SubCell"/>
</dbReference>
<protein>
    <submittedName>
        <fullName evidence="14">TonB-dependent receptor</fullName>
    </submittedName>
</protein>
<dbReference type="Gene3D" id="2.40.170.20">
    <property type="entry name" value="TonB-dependent receptor, beta-barrel domain"/>
    <property type="match status" value="1"/>
</dbReference>
<evidence type="ECO:0000256" key="2">
    <source>
        <dbReference type="ARBA" id="ARBA00022448"/>
    </source>
</evidence>
<evidence type="ECO:0000259" key="13">
    <source>
        <dbReference type="Pfam" id="PF07715"/>
    </source>
</evidence>
<comment type="caution">
    <text evidence="14">The sequence shown here is derived from an EMBL/GenBank/DDBJ whole genome shotgun (WGS) entry which is preliminary data.</text>
</comment>
<keyword evidence="5" id="KW-0732">Signal</keyword>
<keyword evidence="9 10" id="KW-0998">Cell outer membrane</keyword>
<keyword evidence="7 10" id="KW-0472">Membrane</keyword>
<keyword evidence="8 14" id="KW-0675">Receptor</keyword>
<dbReference type="Pfam" id="PF07715">
    <property type="entry name" value="Plug"/>
    <property type="match status" value="1"/>
</dbReference>
<accession>A0A418M702</accession>
<evidence type="ECO:0000256" key="9">
    <source>
        <dbReference type="ARBA" id="ARBA00023237"/>
    </source>
</evidence>
<dbReference type="Gene3D" id="2.170.130.10">
    <property type="entry name" value="TonB-dependent receptor, plug domain"/>
    <property type="match status" value="1"/>
</dbReference>
<keyword evidence="6 11" id="KW-0798">TonB box</keyword>
<evidence type="ECO:0000256" key="10">
    <source>
        <dbReference type="PROSITE-ProRule" id="PRU01360"/>
    </source>
</evidence>
<evidence type="ECO:0000256" key="6">
    <source>
        <dbReference type="ARBA" id="ARBA00023077"/>
    </source>
</evidence>
<organism evidence="14 15">
    <name type="scientific">Fibrisoma montanum</name>
    <dbReference type="NCBI Taxonomy" id="2305895"/>
    <lineage>
        <taxon>Bacteria</taxon>
        <taxon>Pseudomonadati</taxon>
        <taxon>Bacteroidota</taxon>
        <taxon>Cytophagia</taxon>
        <taxon>Cytophagales</taxon>
        <taxon>Spirosomataceae</taxon>
        <taxon>Fibrisoma</taxon>
    </lineage>
</organism>
<evidence type="ECO:0000256" key="1">
    <source>
        <dbReference type="ARBA" id="ARBA00004571"/>
    </source>
</evidence>
<keyword evidence="15" id="KW-1185">Reference proteome</keyword>
<dbReference type="RefSeq" id="WP_119669326.1">
    <property type="nucleotide sequence ID" value="NZ_QXED01000005.1"/>
</dbReference>
<dbReference type="EMBL" id="QXED01000005">
    <property type="protein sequence ID" value="RIV21535.1"/>
    <property type="molecule type" value="Genomic_DNA"/>
</dbReference>
<dbReference type="OrthoDB" id="9758472at2"/>
<keyword evidence="3 10" id="KW-1134">Transmembrane beta strand</keyword>
<dbReference type="InterPro" id="IPR037066">
    <property type="entry name" value="Plug_dom_sf"/>
</dbReference>
<dbReference type="PROSITE" id="PS52016">
    <property type="entry name" value="TONB_DEPENDENT_REC_3"/>
    <property type="match status" value="1"/>
</dbReference>
<keyword evidence="2 10" id="KW-0813">Transport</keyword>